<evidence type="ECO:0000256" key="4">
    <source>
        <dbReference type="ARBA" id="ARBA00022722"/>
    </source>
</evidence>
<keyword evidence="4" id="KW-0540">Nuclease</keyword>
<dbReference type="InterPro" id="IPR045249">
    <property type="entry name" value="HARBI1-like"/>
</dbReference>
<accession>A0AAD4P4M4</accession>
<comment type="cofactor">
    <cofactor evidence="1">
        <name>a divalent metal cation</name>
        <dbReference type="ChEBI" id="CHEBI:60240"/>
    </cofactor>
</comment>
<gene>
    <name evidence="9" type="ORF">C2S53_001298</name>
</gene>
<evidence type="ECO:0000256" key="7">
    <source>
        <dbReference type="ARBA" id="ARBA00023242"/>
    </source>
</evidence>
<dbReference type="PANTHER" id="PTHR22930:SF281">
    <property type="entry name" value="NUCLEASE"/>
    <property type="match status" value="1"/>
</dbReference>
<evidence type="ECO:0000256" key="3">
    <source>
        <dbReference type="ARBA" id="ARBA00006958"/>
    </source>
</evidence>
<reference evidence="9 10" key="1">
    <citation type="journal article" date="2021" name="Nat. Commun.">
        <title>Incipient diploidization of the medicinal plant Perilla within 10,000 years.</title>
        <authorList>
            <person name="Zhang Y."/>
            <person name="Shen Q."/>
            <person name="Leng L."/>
            <person name="Zhang D."/>
            <person name="Chen S."/>
            <person name="Shi Y."/>
            <person name="Ning Z."/>
            <person name="Chen S."/>
        </authorList>
    </citation>
    <scope>NUCLEOTIDE SEQUENCE [LARGE SCALE GENOMIC DNA]</scope>
    <source>
        <strain evidence="10">cv. PC099</strain>
    </source>
</reference>
<evidence type="ECO:0000256" key="5">
    <source>
        <dbReference type="ARBA" id="ARBA00022723"/>
    </source>
</evidence>
<evidence type="ECO:0000259" key="8">
    <source>
        <dbReference type="Pfam" id="PF13359"/>
    </source>
</evidence>
<evidence type="ECO:0000256" key="6">
    <source>
        <dbReference type="ARBA" id="ARBA00022801"/>
    </source>
</evidence>
<dbReference type="GO" id="GO:0046872">
    <property type="term" value="F:metal ion binding"/>
    <property type="evidence" value="ECO:0007669"/>
    <property type="project" value="UniProtKB-KW"/>
</dbReference>
<proteinExistence type="inferred from homology"/>
<sequence length="140" mass="15620">MLATPQAVEEGSEDRSVEEGSEDRLWRYFQDCLGTLDGTYIQMQVPAVDKPRYRSRKGDIATNVLGVCDRNERFVYVLSGWEGSAADGRVLKDAISRENGLKVPKGSYYLCDSGYTNGEGFLALYHGYSTIFESGKQVIE</sequence>
<evidence type="ECO:0000313" key="10">
    <source>
        <dbReference type="Proteomes" id="UP001190926"/>
    </source>
</evidence>
<keyword evidence="10" id="KW-1185">Reference proteome</keyword>
<protein>
    <recommendedName>
        <fullName evidence="8">DDE Tnp4 domain-containing protein</fullName>
    </recommendedName>
</protein>
<dbReference type="InterPro" id="IPR027806">
    <property type="entry name" value="HARBI1_dom"/>
</dbReference>
<dbReference type="PANTHER" id="PTHR22930">
    <property type="match status" value="1"/>
</dbReference>
<dbReference type="EMBL" id="SDAM02000168">
    <property type="protein sequence ID" value="KAH6825882.1"/>
    <property type="molecule type" value="Genomic_DNA"/>
</dbReference>
<comment type="subcellular location">
    <subcellularLocation>
        <location evidence="2">Nucleus</location>
    </subcellularLocation>
</comment>
<dbReference type="GO" id="GO:0016787">
    <property type="term" value="F:hydrolase activity"/>
    <property type="evidence" value="ECO:0007669"/>
    <property type="project" value="UniProtKB-KW"/>
</dbReference>
<organism evidence="9 10">
    <name type="scientific">Perilla frutescens var. hirtella</name>
    <name type="common">Perilla citriodora</name>
    <name type="synonym">Perilla setoyensis</name>
    <dbReference type="NCBI Taxonomy" id="608512"/>
    <lineage>
        <taxon>Eukaryota</taxon>
        <taxon>Viridiplantae</taxon>
        <taxon>Streptophyta</taxon>
        <taxon>Embryophyta</taxon>
        <taxon>Tracheophyta</taxon>
        <taxon>Spermatophyta</taxon>
        <taxon>Magnoliopsida</taxon>
        <taxon>eudicotyledons</taxon>
        <taxon>Gunneridae</taxon>
        <taxon>Pentapetalae</taxon>
        <taxon>asterids</taxon>
        <taxon>lamiids</taxon>
        <taxon>Lamiales</taxon>
        <taxon>Lamiaceae</taxon>
        <taxon>Nepetoideae</taxon>
        <taxon>Elsholtzieae</taxon>
        <taxon>Perilla</taxon>
    </lineage>
</organism>
<dbReference type="Proteomes" id="UP001190926">
    <property type="component" value="Unassembled WGS sequence"/>
</dbReference>
<keyword evidence="6" id="KW-0378">Hydrolase</keyword>
<comment type="similarity">
    <text evidence="3">Belongs to the HARBI1 family.</text>
</comment>
<keyword evidence="7" id="KW-0539">Nucleus</keyword>
<feature type="domain" description="DDE Tnp4" evidence="8">
    <location>
        <begin position="36"/>
        <end position="127"/>
    </location>
</feature>
<evidence type="ECO:0000256" key="1">
    <source>
        <dbReference type="ARBA" id="ARBA00001968"/>
    </source>
</evidence>
<dbReference type="Pfam" id="PF13359">
    <property type="entry name" value="DDE_Tnp_4"/>
    <property type="match status" value="1"/>
</dbReference>
<evidence type="ECO:0000313" key="9">
    <source>
        <dbReference type="EMBL" id="KAH6825882.1"/>
    </source>
</evidence>
<evidence type="ECO:0000256" key="2">
    <source>
        <dbReference type="ARBA" id="ARBA00004123"/>
    </source>
</evidence>
<dbReference type="AlphaFoldDB" id="A0AAD4P4M4"/>
<comment type="caution">
    <text evidence="9">The sequence shown here is derived from an EMBL/GenBank/DDBJ whole genome shotgun (WGS) entry which is preliminary data.</text>
</comment>
<name>A0AAD4P4M4_PERFH</name>
<keyword evidence="5" id="KW-0479">Metal-binding</keyword>
<dbReference type="GO" id="GO:0004518">
    <property type="term" value="F:nuclease activity"/>
    <property type="evidence" value="ECO:0007669"/>
    <property type="project" value="UniProtKB-KW"/>
</dbReference>
<dbReference type="GO" id="GO:0005634">
    <property type="term" value="C:nucleus"/>
    <property type="evidence" value="ECO:0007669"/>
    <property type="project" value="UniProtKB-SubCell"/>
</dbReference>